<dbReference type="GO" id="GO:0009007">
    <property type="term" value="F:site-specific DNA-methyltransferase (adenine-specific) activity"/>
    <property type="evidence" value="ECO:0007669"/>
    <property type="project" value="UniProtKB-EC"/>
</dbReference>
<dbReference type="InterPro" id="IPR002052">
    <property type="entry name" value="DNA_methylase_N6_adenine_CS"/>
</dbReference>
<comment type="catalytic activity">
    <reaction evidence="4">
        <text>a 2'-deoxyadenosine in DNA + S-adenosyl-L-methionine = an N(6)-methyl-2'-deoxyadenosine in DNA + S-adenosyl-L-homocysteine + H(+)</text>
        <dbReference type="Rhea" id="RHEA:15197"/>
        <dbReference type="Rhea" id="RHEA-COMP:12418"/>
        <dbReference type="Rhea" id="RHEA-COMP:12419"/>
        <dbReference type="ChEBI" id="CHEBI:15378"/>
        <dbReference type="ChEBI" id="CHEBI:57856"/>
        <dbReference type="ChEBI" id="CHEBI:59789"/>
        <dbReference type="ChEBI" id="CHEBI:90615"/>
        <dbReference type="ChEBI" id="CHEBI:90616"/>
        <dbReference type="EC" id="2.1.1.72"/>
    </reaction>
</comment>
<dbReference type="Pfam" id="PF20467">
    <property type="entry name" value="MmeI_C"/>
    <property type="match status" value="1"/>
</dbReference>
<evidence type="ECO:0000259" key="5">
    <source>
        <dbReference type="Pfam" id="PF20464"/>
    </source>
</evidence>
<feature type="domain" description="MmeI-like N-terminal" evidence="5">
    <location>
        <begin position="15"/>
        <end position="179"/>
    </location>
</feature>
<dbReference type="Proteomes" id="UP000334019">
    <property type="component" value="Chromosome"/>
</dbReference>
<accession>A0A5Q2RIW3</accession>
<dbReference type="Gene3D" id="3.40.50.150">
    <property type="entry name" value="Vaccinia Virus protein VP39"/>
    <property type="match status" value="1"/>
</dbReference>
<dbReference type="InterPro" id="IPR046818">
    <property type="entry name" value="MmeI_C"/>
</dbReference>
<dbReference type="Pfam" id="PF20473">
    <property type="entry name" value="MmeI_Mtase"/>
    <property type="match status" value="1"/>
</dbReference>
<feature type="domain" description="MmeI-like DNA-methyltransferase" evidence="9">
    <location>
        <begin position="343"/>
        <end position="601"/>
    </location>
</feature>
<dbReference type="REBASE" id="364848">
    <property type="entry name" value="Iba58843ORF17790P"/>
</dbReference>
<evidence type="ECO:0000313" key="11">
    <source>
        <dbReference type="Proteomes" id="UP000334019"/>
    </source>
</evidence>
<feature type="domain" description="MmeI-like C-terminal" evidence="8">
    <location>
        <begin position="830"/>
        <end position="908"/>
    </location>
</feature>
<dbReference type="GO" id="GO:0032259">
    <property type="term" value="P:methylation"/>
    <property type="evidence" value="ECO:0007669"/>
    <property type="project" value="UniProtKB-KW"/>
</dbReference>
<evidence type="ECO:0000259" key="6">
    <source>
        <dbReference type="Pfam" id="PF20465"/>
    </source>
</evidence>
<evidence type="ECO:0000313" key="10">
    <source>
        <dbReference type="EMBL" id="QGG96798.1"/>
    </source>
</evidence>
<feature type="domain" description="MmeI-like target recognition" evidence="7">
    <location>
        <begin position="624"/>
        <end position="828"/>
    </location>
</feature>
<dbReference type="Pfam" id="PF20465">
    <property type="entry name" value="MmeI_hel"/>
    <property type="match status" value="1"/>
</dbReference>
<keyword evidence="3 10" id="KW-0808">Transferase</keyword>
<dbReference type="InterPro" id="IPR046819">
    <property type="entry name" value="MmeI_hel"/>
</dbReference>
<dbReference type="InterPro" id="IPR046820">
    <property type="entry name" value="MmeI_TRD"/>
</dbReference>
<evidence type="ECO:0000259" key="8">
    <source>
        <dbReference type="Pfam" id="PF20467"/>
    </source>
</evidence>
<dbReference type="PANTHER" id="PTHR33841:SF1">
    <property type="entry name" value="DNA METHYLTRANSFERASE A"/>
    <property type="match status" value="1"/>
</dbReference>
<dbReference type="InterPro" id="IPR029063">
    <property type="entry name" value="SAM-dependent_MTases_sf"/>
</dbReference>
<dbReference type="PANTHER" id="PTHR33841">
    <property type="entry name" value="DNA METHYLTRANSFERASE YEEA-RELATED"/>
    <property type="match status" value="1"/>
</dbReference>
<evidence type="ECO:0000256" key="1">
    <source>
        <dbReference type="ARBA" id="ARBA00011900"/>
    </source>
</evidence>
<gene>
    <name evidence="10" type="ORF">GH723_17790</name>
</gene>
<dbReference type="Pfam" id="PF20464">
    <property type="entry name" value="MmeI_N"/>
    <property type="match status" value="1"/>
</dbReference>
<organism evidence="10 11">
    <name type="scientific">Actinomarinicola tropica</name>
    <dbReference type="NCBI Taxonomy" id="2789776"/>
    <lineage>
        <taxon>Bacteria</taxon>
        <taxon>Bacillati</taxon>
        <taxon>Actinomycetota</taxon>
        <taxon>Acidimicrobiia</taxon>
        <taxon>Acidimicrobiales</taxon>
        <taxon>Iamiaceae</taxon>
        <taxon>Actinomarinicola</taxon>
    </lineage>
</organism>
<proteinExistence type="predicted"/>
<dbReference type="EC" id="2.1.1.72" evidence="1"/>
<evidence type="ECO:0000259" key="9">
    <source>
        <dbReference type="Pfam" id="PF20473"/>
    </source>
</evidence>
<dbReference type="InterPro" id="IPR046816">
    <property type="entry name" value="MmeI_Mtase"/>
</dbReference>
<evidence type="ECO:0000259" key="7">
    <source>
        <dbReference type="Pfam" id="PF20466"/>
    </source>
</evidence>
<feature type="domain" description="MmeI-like helicase spacer" evidence="6">
    <location>
        <begin position="186"/>
        <end position="264"/>
    </location>
</feature>
<reference evidence="10 11" key="1">
    <citation type="submission" date="2019-11" db="EMBL/GenBank/DDBJ databases">
        <authorList>
            <person name="He Y."/>
        </authorList>
    </citation>
    <scope>NUCLEOTIDE SEQUENCE [LARGE SCALE GENOMIC DNA]</scope>
    <source>
        <strain evidence="10 11">SCSIO 58843</strain>
    </source>
</reference>
<sequence>MVVARPSRNDIRESAERLVHEWREETYERGEAQTFWTEFLLVFGVQRRRVNAAFERHTHRTSTGGHGFIDLLWPGMLLAEHKSRGANLDDAMNQALDYIDGLPDADLPRLVVVSDFARLRVLDLDDPQRDEFEFPLSDFPRQVDRFVSLAGYTTRRFEDEDAVNIEAAELLGKVYDEITATGYTGHALRVFLVRLLFLLFGDDSGLWSRNQFADLIVNRTRDDGSDLGMWLGRLFTVLDTAEERRTTALDEDLSAFPYVNGGLFEERIEPPDTTRTMRDRLREACGFNWSQISPAIFGSMFQSVMDDEARRAIGAHYTSERNIMKVIGPLFLDELRSSLDACGTSAPKLRRFHERLGQLTFFDPACGCGNFLVIAYRELRALERETLQRLHPENVQMTTQLGFLRRVNVDQFYGIEIEEFPAKIAETAMYLMDHLENERLGAAFGVNIVDLPLTAAANIHVANALRLDWNEVLSANDCSFLYGNPPFVGKKERSADQKADMEIVFGRSSGIGVLDYVSCWYRKAADYMASGQVEAAFVSTNSITHGEQPPVLWPALECPDLRIRFAHRTFNWTSEARGAAHVHCVIIGFGIGDSGRRPVLYDYTDVNGDPAEATAANINAYLADAPNVLVAKRRRPLVDDVLPAREGNKLGDWGYLTFSAEEVDDVRSDPIASRYLRPLVGAEEMINDVERWCLWLEDAPPEDIRRSPVLARQLELVRRKREASHKTSTREMANQPGRFLELRQPDSEYLLLPCVSSSRRRYIPMRFYGAEAILRTPSTAVVNATLVEFGLLHSSMFMAWVRAVSGRLKSDYQVAAGTVYNTFPFPSLTEAQCGRVREAAEGVNAARALFPTTTLADLYDPLSMPSALTRAHTALDRVVDAAFGKRATLVSDAERLPVLFDRYQALTSAAELPGITRSAKRRGPRPRAR</sequence>
<dbReference type="InterPro" id="IPR050953">
    <property type="entry name" value="N4_N6_ade-DNA_methylase"/>
</dbReference>
<dbReference type="PROSITE" id="PS00092">
    <property type="entry name" value="N6_MTASE"/>
    <property type="match status" value="1"/>
</dbReference>
<evidence type="ECO:0000256" key="4">
    <source>
        <dbReference type="ARBA" id="ARBA00047942"/>
    </source>
</evidence>
<dbReference type="GO" id="GO:0003676">
    <property type="term" value="F:nucleic acid binding"/>
    <property type="evidence" value="ECO:0007669"/>
    <property type="project" value="InterPro"/>
</dbReference>
<dbReference type="EMBL" id="CP045851">
    <property type="protein sequence ID" value="QGG96798.1"/>
    <property type="molecule type" value="Genomic_DNA"/>
</dbReference>
<dbReference type="Pfam" id="PF20466">
    <property type="entry name" value="MmeI_TRD"/>
    <property type="match status" value="1"/>
</dbReference>
<dbReference type="AlphaFoldDB" id="A0A5Q2RIW3"/>
<dbReference type="KEGG" id="atq:GH723_17790"/>
<keyword evidence="11" id="KW-1185">Reference proteome</keyword>
<dbReference type="SUPFAM" id="SSF53335">
    <property type="entry name" value="S-adenosyl-L-methionine-dependent methyltransferases"/>
    <property type="match status" value="1"/>
</dbReference>
<evidence type="ECO:0000256" key="2">
    <source>
        <dbReference type="ARBA" id="ARBA00022603"/>
    </source>
</evidence>
<name>A0A5Q2RIW3_9ACTN</name>
<protein>
    <recommendedName>
        <fullName evidence="1">site-specific DNA-methyltransferase (adenine-specific)</fullName>
        <ecNumber evidence="1">2.1.1.72</ecNumber>
    </recommendedName>
</protein>
<keyword evidence="2 10" id="KW-0489">Methyltransferase</keyword>
<evidence type="ECO:0000256" key="3">
    <source>
        <dbReference type="ARBA" id="ARBA00022679"/>
    </source>
</evidence>
<dbReference type="InterPro" id="IPR046817">
    <property type="entry name" value="MmeI_N"/>
</dbReference>